<gene>
    <name evidence="10" type="ordered locus">Ecym_4096</name>
</gene>
<dbReference type="Pfam" id="PF02913">
    <property type="entry name" value="FAD-oxidase_C"/>
    <property type="match status" value="1"/>
</dbReference>
<keyword evidence="11" id="KW-1185">Reference proteome</keyword>
<comment type="similarity">
    <text evidence="2">Belongs to the FAD-binding oxidoreductase/transferase type 4 family.</text>
</comment>
<dbReference type="eggNOG" id="KOG1231">
    <property type="taxonomic scope" value="Eukaryota"/>
</dbReference>
<evidence type="ECO:0000256" key="5">
    <source>
        <dbReference type="ARBA" id="ARBA00023002"/>
    </source>
</evidence>
<dbReference type="GO" id="GO:0005739">
    <property type="term" value="C:mitochondrion"/>
    <property type="evidence" value="ECO:0007669"/>
    <property type="project" value="TreeGrafter"/>
</dbReference>
<evidence type="ECO:0000313" key="11">
    <source>
        <dbReference type="Proteomes" id="UP000006790"/>
    </source>
</evidence>
<dbReference type="InterPro" id="IPR016169">
    <property type="entry name" value="FAD-bd_PCMH_sub2"/>
</dbReference>
<dbReference type="Gene3D" id="3.30.465.10">
    <property type="match status" value="1"/>
</dbReference>
<dbReference type="InterPro" id="IPR016164">
    <property type="entry name" value="FAD-linked_Oxase-like_C"/>
</dbReference>
<dbReference type="GO" id="GO:0004458">
    <property type="term" value="F:D-lactate dehydrogenase (cytochrome) activity"/>
    <property type="evidence" value="ECO:0007669"/>
    <property type="project" value="UniProtKB-EC"/>
</dbReference>
<dbReference type="InterPro" id="IPR006094">
    <property type="entry name" value="Oxid_FAD_bind_N"/>
</dbReference>
<evidence type="ECO:0000259" key="9">
    <source>
        <dbReference type="PROSITE" id="PS51387"/>
    </source>
</evidence>
<proteinExistence type="inferred from homology"/>
<dbReference type="SUPFAM" id="SSF55103">
    <property type="entry name" value="FAD-linked oxidases, C-terminal domain"/>
    <property type="match status" value="1"/>
</dbReference>
<dbReference type="Gene3D" id="1.10.45.10">
    <property type="entry name" value="Vanillyl-alcohol Oxidase, Chain A, domain 4"/>
    <property type="match status" value="1"/>
</dbReference>
<dbReference type="OrthoDB" id="7786253at2759"/>
<dbReference type="AlphaFoldDB" id="G8JT22"/>
<protein>
    <recommendedName>
        <fullName evidence="6">D-lactate dehydrogenase (cytochrome)</fullName>
        <ecNumber evidence="6">1.1.2.4</ecNumber>
    </recommendedName>
    <alternativeName>
        <fullName evidence="8">D-lactate ferricytochrome C oxidoreductase</fullName>
    </alternativeName>
</protein>
<dbReference type="GO" id="GO:1903457">
    <property type="term" value="P:lactate catabolic process"/>
    <property type="evidence" value="ECO:0007669"/>
    <property type="project" value="TreeGrafter"/>
</dbReference>
<evidence type="ECO:0000256" key="1">
    <source>
        <dbReference type="ARBA" id="ARBA00001974"/>
    </source>
</evidence>
<evidence type="ECO:0000256" key="4">
    <source>
        <dbReference type="ARBA" id="ARBA00022827"/>
    </source>
</evidence>
<comment type="catalytic activity">
    <reaction evidence="7">
        <text>(R)-lactate + 2 Fe(III)-[cytochrome c] = 2 Fe(II)-[cytochrome c] + pyruvate + 2 H(+)</text>
        <dbReference type="Rhea" id="RHEA:13521"/>
        <dbReference type="Rhea" id="RHEA-COMP:10350"/>
        <dbReference type="Rhea" id="RHEA-COMP:14399"/>
        <dbReference type="ChEBI" id="CHEBI:15361"/>
        <dbReference type="ChEBI" id="CHEBI:15378"/>
        <dbReference type="ChEBI" id="CHEBI:16004"/>
        <dbReference type="ChEBI" id="CHEBI:29033"/>
        <dbReference type="ChEBI" id="CHEBI:29034"/>
        <dbReference type="EC" id="1.1.2.4"/>
    </reaction>
</comment>
<dbReference type="KEGG" id="erc:Ecym_4096"/>
<keyword evidence="5" id="KW-0560">Oxidoreductase</keyword>
<dbReference type="OMA" id="LMFGTDC"/>
<dbReference type="GO" id="GO:0071949">
    <property type="term" value="F:FAD binding"/>
    <property type="evidence" value="ECO:0007669"/>
    <property type="project" value="InterPro"/>
</dbReference>
<dbReference type="InterPro" id="IPR004113">
    <property type="entry name" value="FAD-bd_oxidored_4_C"/>
</dbReference>
<dbReference type="PANTHER" id="PTHR11748">
    <property type="entry name" value="D-LACTATE DEHYDROGENASE"/>
    <property type="match status" value="1"/>
</dbReference>
<keyword evidence="3" id="KW-0285">Flavoprotein</keyword>
<dbReference type="InterPro" id="IPR016166">
    <property type="entry name" value="FAD-bd_PCMH"/>
</dbReference>
<dbReference type="InterPro" id="IPR016171">
    <property type="entry name" value="Vanillyl_alc_oxidase_C-sub2"/>
</dbReference>
<sequence length="567" mass="62981">MFSSRFSLAARRIQLRGLRGATRWKSGFSKNSVVQKGSFKRFAVLALSLGSGFYAGNYVGEHWPGAKQHFPGPSTTALHEIEPPSYASEEDIRNAIEELRKVVDPFRVRVDDVDLEHHADNGLSPNKIRSANKPRCVIYPLSTEEVSRIMKIAYKYNVPVVPYSGATSLEGHLRSSRNGIVIDTSRMNKVLEVCADDLDVRVQAGVGWMQLNDYLANTPGYEHLMFGCDCGPSAHVCGMVNTNAAGVHANRYGPMAHNVVSLTAVLADGTVIKTKRKPRKSSAGYNLTGMLIGSEGTLAVITEVILRLQVKSPYETVAMVQFPRIFDCTTAVSELFKLGLQMNAVEFMDADTISCINESNLITREYKNLPTLYLKLGGLNKSIVHAQIDEVKKVCKKFGAQTFEFAKNKEEADELFSARKNALYVLMEHGYTKLDERSKLWITDVAVPLSKLATTVEEITQLFDDCPLSHAVIGHVADGNIHYCVFYTPEQYEQCSEVVAKMVDIGLKYDGTCSGEHGIGTGKRKYLEKELSASTINTMRKIKMALDPKRILNPDKIFKTDPEDHSY</sequence>
<accession>G8JT22</accession>
<evidence type="ECO:0000313" key="10">
    <source>
        <dbReference type="EMBL" id="AET39175.1"/>
    </source>
</evidence>
<dbReference type="Gene3D" id="3.30.70.2740">
    <property type="match status" value="1"/>
</dbReference>
<dbReference type="SUPFAM" id="SSF56176">
    <property type="entry name" value="FAD-binding/transporter-associated domain-like"/>
    <property type="match status" value="1"/>
</dbReference>
<evidence type="ECO:0000256" key="3">
    <source>
        <dbReference type="ARBA" id="ARBA00022630"/>
    </source>
</evidence>
<dbReference type="PROSITE" id="PS51387">
    <property type="entry name" value="FAD_PCMH"/>
    <property type="match status" value="1"/>
</dbReference>
<name>G8JT22_ERECY</name>
<feature type="domain" description="FAD-binding PCMH-type" evidence="9">
    <location>
        <begin position="130"/>
        <end position="311"/>
    </location>
</feature>
<dbReference type="Proteomes" id="UP000006790">
    <property type="component" value="Chromosome 4"/>
</dbReference>
<dbReference type="PANTHER" id="PTHR11748:SF117">
    <property type="entry name" value="AER321WP"/>
    <property type="match status" value="1"/>
</dbReference>
<dbReference type="InterPro" id="IPR036318">
    <property type="entry name" value="FAD-bd_PCMH-like_sf"/>
</dbReference>
<dbReference type="Pfam" id="PF01565">
    <property type="entry name" value="FAD_binding_4"/>
    <property type="match status" value="1"/>
</dbReference>
<dbReference type="FunCoup" id="G8JT22">
    <property type="interactions" value="194"/>
</dbReference>
<keyword evidence="4" id="KW-0274">FAD</keyword>
<dbReference type="RefSeq" id="XP_003645992.1">
    <property type="nucleotide sequence ID" value="XM_003645944.1"/>
</dbReference>
<dbReference type="EC" id="1.1.2.4" evidence="6"/>
<dbReference type="STRING" id="931890.G8JT22"/>
<dbReference type="GeneID" id="11471206"/>
<evidence type="ECO:0000256" key="6">
    <source>
        <dbReference type="ARBA" id="ARBA00038897"/>
    </source>
</evidence>
<comment type="cofactor">
    <cofactor evidence="1">
        <name>FAD</name>
        <dbReference type="ChEBI" id="CHEBI:57692"/>
    </cofactor>
</comment>
<dbReference type="InParanoid" id="G8JT22"/>
<evidence type="ECO:0000256" key="8">
    <source>
        <dbReference type="ARBA" id="ARBA00083446"/>
    </source>
</evidence>
<dbReference type="GO" id="GO:0008720">
    <property type="term" value="F:D-lactate dehydrogenase (NAD+) activity"/>
    <property type="evidence" value="ECO:0007669"/>
    <property type="project" value="TreeGrafter"/>
</dbReference>
<dbReference type="FunFam" id="1.10.45.10:FF:000001">
    <property type="entry name" value="D-lactate dehydrogenase mitochondrial"/>
    <property type="match status" value="1"/>
</dbReference>
<reference evidence="11" key="1">
    <citation type="journal article" date="2012" name="G3 (Bethesda)">
        <title>Pichia sorbitophila, an interspecies yeast hybrid reveals early steps of genome resolution following polyploidization.</title>
        <authorList>
            <person name="Leh Louis V."/>
            <person name="Despons L."/>
            <person name="Friedrich A."/>
            <person name="Martin T."/>
            <person name="Durrens P."/>
            <person name="Casaregola S."/>
            <person name="Neuveglise C."/>
            <person name="Fairhead C."/>
            <person name="Marck C."/>
            <person name="Cruz J.A."/>
            <person name="Straub M.L."/>
            <person name="Kugler V."/>
            <person name="Sacerdot C."/>
            <person name="Uzunov Z."/>
            <person name="Thierry A."/>
            <person name="Weiss S."/>
            <person name="Bleykasten C."/>
            <person name="De Montigny J."/>
            <person name="Jacques N."/>
            <person name="Jung P."/>
            <person name="Lemaire M."/>
            <person name="Mallet S."/>
            <person name="Morel G."/>
            <person name="Richard G.F."/>
            <person name="Sarkar A."/>
            <person name="Savel G."/>
            <person name="Schacherer J."/>
            <person name="Seret M.L."/>
            <person name="Talla E."/>
            <person name="Samson G."/>
            <person name="Jubin C."/>
            <person name="Poulain J."/>
            <person name="Vacherie B."/>
            <person name="Barbe V."/>
            <person name="Pelletier E."/>
            <person name="Sherman D.J."/>
            <person name="Westhof E."/>
            <person name="Weissenbach J."/>
            <person name="Baret P.V."/>
            <person name="Wincker P."/>
            <person name="Gaillardin C."/>
            <person name="Dujon B."/>
            <person name="Souciet J.L."/>
        </authorList>
    </citation>
    <scope>NUCLEOTIDE SEQUENCE [LARGE SCALE GENOMIC DNA]</scope>
    <source>
        <strain evidence="11">CBS 270.75 / DBVPG 7215 / KCTC 17166 / NRRL Y-17582</strain>
    </source>
</reference>
<evidence type="ECO:0000256" key="2">
    <source>
        <dbReference type="ARBA" id="ARBA00008000"/>
    </source>
</evidence>
<organism evidence="10 11">
    <name type="scientific">Eremothecium cymbalariae (strain CBS 270.75 / DBVPG 7215 / KCTC 17166 / NRRL Y-17582)</name>
    <name type="common">Yeast</name>
    <dbReference type="NCBI Taxonomy" id="931890"/>
    <lineage>
        <taxon>Eukaryota</taxon>
        <taxon>Fungi</taxon>
        <taxon>Dikarya</taxon>
        <taxon>Ascomycota</taxon>
        <taxon>Saccharomycotina</taxon>
        <taxon>Saccharomycetes</taxon>
        <taxon>Saccharomycetales</taxon>
        <taxon>Saccharomycetaceae</taxon>
        <taxon>Eremothecium</taxon>
    </lineage>
</organism>
<evidence type="ECO:0000256" key="7">
    <source>
        <dbReference type="ARBA" id="ARBA00051436"/>
    </source>
</evidence>
<dbReference type="FunFam" id="3.30.70.2740:FF:000001">
    <property type="entry name" value="D-lactate dehydrogenase mitochondrial"/>
    <property type="match status" value="1"/>
</dbReference>
<dbReference type="EMBL" id="CP002500">
    <property type="protein sequence ID" value="AET39175.1"/>
    <property type="molecule type" value="Genomic_DNA"/>
</dbReference>
<dbReference type="HOGENOM" id="CLU_017779_3_3_1"/>